<dbReference type="AlphaFoldDB" id="A0A6J5WEL0"/>
<dbReference type="OrthoDB" id="786736at2759"/>
<sequence>MPQEIWKTCCNCHYPDCLYFRMHACIAINQAIRETDEDDEVDMPIDEKPALPRTRNRPKREV</sequence>
<reference evidence="3" key="1">
    <citation type="journal article" date="2020" name="Genome Biol.">
        <title>Gamete binning: chromosome-level and haplotype-resolved genome assembly enabled by high-throughput single-cell sequencing of gamete genomes.</title>
        <authorList>
            <person name="Campoy J.A."/>
            <person name="Sun H."/>
            <person name="Goel M."/>
            <person name="Jiao W.-B."/>
            <person name="Folz-Donahue K."/>
            <person name="Wang N."/>
            <person name="Rubio M."/>
            <person name="Liu C."/>
            <person name="Kukat C."/>
            <person name="Ruiz D."/>
            <person name="Huettel B."/>
            <person name="Schneeberger K."/>
        </authorList>
    </citation>
    <scope>NUCLEOTIDE SEQUENCE [LARGE SCALE GENOMIC DNA]</scope>
    <source>
        <strain evidence="3">cv. Rojo Pasion</strain>
    </source>
</reference>
<evidence type="ECO:0000256" key="1">
    <source>
        <dbReference type="SAM" id="MobiDB-lite"/>
    </source>
</evidence>
<protein>
    <submittedName>
        <fullName evidence="2">Uncharacterized protein</fullName>
    </submittedName>
</protein>
<dbReference type="EMBL" id="CAEKKB010000002">
    <property type="protein sequence ID" value="CAB4298793.1"/>
    <property type="molecule type" value="Genomic_DNA"/>
</dbReference>
<keyword evidence="3" id="KW-1185">Reference proteome</keyword>
<organism evidence="2 3">
    <name type="scientific">Prunus armeniaca</name>
    <name type="common">Apricot</name>
    <name type="synonym">Armeniaca vulgaris</name>
    <dbReference type="NCBI Taxonomy" id="36596"/>
    <lineage>
        <taxon>Eukaryota</taxon>
        <taxon>Viridiplantae</taxon>
        <taxon>Streptophyta</taxon>
        <taxon>Embryophyta</taxon>
        <taxon>Tracheophyta</taxon>
        <taxon>Spermatophyta</taxon>
        <taxon>Magnoliopsida</taxon>
        <taxon>eudicotyledons</taxon>
        <taxon>Gunneridae</taxon>
        <taxon>Pentapetalae</taxon>
        <taxon>rosids</taxon>
        <taxon>fabids</taxon>
        <taxon>Rosales</taxon>
        <taxon>Rosaceae</taxon>
        <taxon>Amygdaloideae</taxon>
        <taxon>Amygdaleae</taxon>
        <taxon>Prunus</taxon>
    </lineage>
</organism>
<dbReference type="Proteomes" id="UP000507245">
    <property type="component" value="Unassembled WGS sequence"/>
</dbReference>
<name>A0A6J5WEL0_PRUAR</name>
<proteinExistence type="predicted"/>
<evidence type="ECO:0000313" key="3">
    <source>
        <dbReference type="Proteomes" id="UP000507245"/>
    </source>
</evidence>
<evidence type="ECO:0000313" key="2">
    <source>
        <dbReference type="EMBL" id="CAB4298793.1"/>
    </source>
</evidence>
<feature type="region of interest" description="Disordered" evidence="1">
    <location>
        <begin position="36"/>
        <end position="62"/>
    </location>
</feature>
<gene>
    <name evidence="2" type="ORF">ORAREDHAP_LOCUS11586</name>
</gene>
<accession>A0A6J5WEL0</accession>